<name>A0ABY7EVX7_MYAAR</name>
<evidence type="ECO:0000313" key="7">
    <source>
        <dbReference type="EMBL" id="WAR11336.1"/>
    </source>
</evidence>
<feature type="transmembrane region" description="Helical" evidence="5">
    <location>
        <begin position="431"/>
        <end position="448"/>
    </location>
</feature>
<dbReference type="InterPro" id="IPR005829">
    <property type="entry name" value="Sugar_transporter_CS"/>
</dbReference>
<reference evidence="7" key="1">
    <citation type="submission" date="2022-11" db="EMBL/GenBank/DDBJ databases">
        <title>Centuries of genome instability and evolution in soft-shell clam transmissible cancer (bioRxiv).</title>
        <authorList>
            <person name="Hart S.F.M."/>
            <person name="Yonemitsu M.A."/>
            <person name="Giersch R.M."/>
            <person name="Beal B.F."/>
            <person name="Arriagada G."/>
            <person name="Davis B.W."/>
            <person name="Ostrander E.A."/>
            <person name="Goff S.P."/>
            <person name="Metzger M.J."/>
        </authorList>
    </citation>
    <scope>NUCLEOTIDE SEQUENCE</scope>
    <source>
        <strain evidence="7">MELC-2E11</strain>
        <tissue evidence="7">Siphon/mantle</tissue>
    </source>
</reference>
<keyword evidence="2 5" id="KW-0812">Transmembrane</keyword>
<evidence type="ECO:0000313" key="8">
    <source>
        <dbReference type="Proteomes" id="UP001164746"/>
    </source>
</evidence>
<evidence type="ECO:0000259" key="6">
    <source>
        <dbReference type="PROSITE" id="PS50850"/>
    </source>
</evidence>
<feature type="transmembrane region" description="Helical" evidence="5">
    <location>
        <begin position="167"/>
        <end position="189"/>
    </location>
</feature>
<protein>
    <submittedName>
        <fullName evidence="7">ORCT-like protein</fullName>
    </submittedName>
</protein>
<dbReference type="Pfam" id="PF00083">
    <property type="entry name" value="Sugar_tr"/>
    <property type="match status" value="2"/>
</dbReference>
<keyword evidence="3 5" id="KW-1133">Transmembrane helix</keyword>
<dbReference type="InterPro" id="IPR005828">
    <property type="entry name" value="MFS_sugar_transport-like"/>
</dbReference>
<comment type="subcellular location">
    <subcellularLocation>
        <location evidence="1">Membrane</location>
        <topology evidence="1">Multi-pass membrane protein</topology>
    </subcellularLocation>
</comment>
<dbReference type="PROSITE" id="PS50850">
    <property type="entry name" value="MFS"/>
    <property type="match status" value="1"/>
</dbReference>
<feature type="transmembrane region" description="Helical" evidence="5">
    <location>
        <begin position="289"/>
        <end position="315"/>
    </location>
</feature>
<dbReference type="PROSITE" id="PS00217">
    <property type="entry name" value="SUGAR_TRANSPORT_2"/>
    <property type="match status" value="2"/>
</dbReference>
<organism evidence="7 8">
    <name type="scientific">Mya arenaria</name>
    <name type="common">Soft-shell clam</name>
    <dbReference type="NCBI Taxonomy" id="6604"/>
    <lineage>
        <taxon>Eukaryota</taxon>
        <taxon>Metazoa</taxon>
        <taxon>Spiralia</taxon>
        <taxon>Lophotrochozoa</taxon>
        <taxon>Mollusca</taxon>
        <taxon>Bivalvia</taxon>
        <taxon>Autobranchia</taxon>
        <taxon>Heteroconchia</taxon>
        <taxon>Euheterodonta</taxon>
        <taxon>Imparidentia</taxon>
        <taxon>Neoheterodontei</taxon>
        <taxon>Myida</taxon>
        <taxon>Myoidea</taxon>
        <taxon>Myidae</taxon>
        <taxon>Mya</taxon>
    </lineage>
</organism>
<dbReference type="InterPro" id="IPR036259">
    <property type="entry name" value="MFS_trans_sf"/>
</dbReference>
<evidence type="ECO:0000256" key="5">
    <source>
        <dbReference type="SAM" id="Phobius"/>
    </source>
</evidence>
<feature type="transmembrane region" description="Helical" evidence="5">
    <location>
        <begin position="455"/>
        <end position="475"/>
    </location>
</feature>
<feature type="transmembrane region" description="Helical" evidence="5">
    <location>
        <begin position="487"/>
        <end position="508"/>
    </location>
</feature>
<sequence>MDENLLTPDEVIEELGGCGRFQWRLSIIAHLMKTLAGWSTVSMLLISATPPWRCMDNEHCNNATFMATSNDTASVCPTKSCYHGNATCQNIQFDDGLNTIVTEYKLVCGMDFIPSTTMTIQISGLLVGNLVSGQMGELFGRKRPFFFAVLLFMVFNLVGFFANHWVLFAVCRFFIGIGVGTFMTMKYALLCEFSLASWRSWIIGFPSWPFQACVFALVAWFIQDWRWIPESFRWHVAHNRLDIAEDIIHHVAKVNGKTLKTTEHLLRVPSTSDKDKKHTVLDMFASRQLIVVSVLLALNWSSLSGNIFFNLFLFSVVGIPAKSIGTWLQNKFGRRITAAICFIMVSAGGFVVGGVQSADSFCPPKTCTIGNNSCQNIQFEDGLKTMVTDFELVCDRDFIPSTTQSIQISGALVGNLISGQLGELFGRKRPFFFAIVITMIFNVAGFFANNWILYAVCRFFMGLGEGFFMTIKYALLSEFSLANWRAWIIGFPSWPIQSCLLALCAWLIKDWRYLQLMTAALGIPSNFR</sequence>
<dbReference type="Proteomes" id="UP001164746">
    <property type="component" value="Chromosome 8"/>
</dbReference>
<dbReference type="EMBL" id="CP111019">
    <property type="protein sequence ID" value="WAR11336.1"/>
    <property type="molecule type" value="Genomic_DNA"/>
</dbReference>
<evidence type="ECO:0000256" key="4">
    <source>
        <dbReference type="ARBA" id="ARBA00023136"/>
    </source>
</evidence>
<dbReference type="Gene3D" id="1.20.1250.20">
    <property type="entry name" value="MFS general substrate transporter like domains"/>
    <property type="match status" value="2"/>
</dbReference>
<dbReference type="SUPFAM" id="SSF103473">
    <property type="entry name" value="MFS general substrate transporter"/>
    <property type="match status" value="2"/>
</dbReference>
<feature type="transmembrane region" description="Helical" evidence="5">
    <location>
        <begin position="144"/>
        <end position="161"/>
    </location>
</feature>
<keyword evidence="4 5" id="KW-0472">Membrane</keyword>
<proteinExistence type="predicted"/>
<feature type="transmembrane region" description="Helical" evidence="5">
    <location>
        <begin position="201"/>
        <end position="222"/>
    </location>
</feature>
<keyword evidence="8" id="KW-1185">Reference proteome</keyword>
<dbReference type="InterPro" id="IPR020846">
    <property type="entry name" value="MFS_dom"/>
</dbReference>
<feature type="domain" description="Major facilitator superfamily (MFS) profile" evidence="6">
    <location>
        <begin position="342"/>
        <end position="528"/>
    </location>
</feature>
<evidence type="ECO:0000256" key="1">
    <source>
        <dbReference type="ARBA" id="ARBA00004141"/>
    </source>
</evidence>
<feature type="transmembrane region" description="Helical" evidence="5">
    <location>
        <begin position="336"/>
        <end position="355"/>
    </location>
</feature>
<evidence type="ECO:0000256" key="2">
    <source>
        <dbReference type="ARBA" id="ARBA00022692"/>
    </source>
</evidence>
<accession>A0ABY7EVX7</accession>
<evidence type="ECO:0000256" key="3">
    <source>
        <dbReference type="ARBA" id="ARBA00022989"/>
    </source>
</evidence>
<gene>
    <name evidence="7" type="ORF">MAR_025516</name>
</gene>
<dbReference type="PANTHER" id="PTHR24064">
    <property type="entry name" value="SOLUTE CARRIER FAMILY 22 MEMBER"/>
    <property type="match status" value="1"/>
</dbReference>